<dbReference type="EMBL" id="JAPFFM010000001">
    <property type="protein sequence ID" value="KAJ6777632.1"/>
    <property type="molecule type" value="Genomic_DNA"/>
</dbReference>
<evidence type="ECO:0000313" key="1">
    <source>
        <dbReference type="EMBL" id="KAJ6777632.1"/>
    </source>
</evidence>
<organism evidence="1 2">
    <name type="scientific">Salix koriyanagi</name>
    <dbReference type="NCBI Taxonomy" id="2511006"/>
    <lineage>
        <taxon>Eukaryota</taxon>
        <taxon>Viridiplantae</taxon>
        <taxon>Streptophyta</taxon>
        <taxon>Embryophyta</taxon>
        <taxon>Tracheophyta</taxon>
        <taxon>Spermatophyta</taxon>
        <taxon>Magnoliopsida</taxon>
        <taxon>eudicotyledons</taxon>
        <taxon>Gunneridae</taxon>
        <taxon>Pentapetalae</taxon>
        <taxon>rosids</taxon>
        <taxon>fabids</taxon>
        <taxon>Malpighiales</taxon>
        <taxon>Salicaceae</taxon>
        <taxon>Saliceae</taxon>
        <taxon>Salix</taxon>
    </lineage>
</organism>
<reference evidence="1" key="2">
    <citation type="journal article" date="2023" name="Int. J. Mol. Sci.">
        <title>De Novo Assembly and Annotation of 11 Diverse Shrub Willow (Salix) Genomes Reveals Novel Gene Organization in Sex-Linked Regions.</title>
        <authorList>
            <person name="Hyden B."/>
            <person name="Feng K."/>
            <person name="Yates T.B."/>
            <person name="Jawdy S."/>
            <person name="Cereghino C."/>
            <person name="Smart L.B."/>
            <person name="Muchero W."/>
        </authorList>
    </citation>
    <scope>NUCLEOTIDE SEQUENCE</scope>
    <source>
        <tissue evidence="1">Shoot tip</tissue>
    </source>
</reference>
<keyword evidence="2" id="KW-1185">Reference proteome</keyword>
<sequence length="83" mass="9366">MKSLSEEPQKLRRSMLQFVSQCQPLVSAAIDNLMFYVMLVDVWIMKCNVKVVLACMLSNGEVSLFQTSSSPSMFSHFIEPNSS</sequence>
<name>A0A9Q0X1R1_9ROSI</name>
<evidence type="ECO:0000313" key="2">
    <source>
        <dbReference type="Proteomes" id="UP001151752"/>
    </source>
</evidence>
<dbReference type="Proteomes" id="UP001151752">
    <property type="component" value="Chromosome 16"/>
</dbReference>
<accession>A0A9Q0X1R1</accession>
<protein>
    <submittedName>
        <fullName evidence="1">Uncharacterized protein</fullName>
    </submittedName>
</protein>
<gene>
    <name evidence="1" type="ORF">OIU74_001590</name>
</gene>
<proteinExistence type="predicted"/>
<comment type="caution">
    <text evidence="1">The sequence shown here is derived from an EMBL/GenBank/DDBJ whole genome shotgun (WGS) entry which is preliminary data.</text>
</comment>
<dbReference type="AlphaFoldDB" id="A0A9Q0X1R1"/>
<feature type="non-terminal residue" evidence="1">
    <location>
        <position position="83"/>
    </location>
</feature>
<reference evidence="1" key="1">
    <citation type="submission" date="2022-11" db="EMBL/GenBank/DDBJ databases">
        <authorList>
            <person name="Hyden B.L."/>
            <person name="Feng K."/>
            <person name="Yates T."/>
            <person name="Jawdy S."/>
            <person name="Smart L.B."/>
            <person name="Muchero W."/>
        </authorList>
    </citation>
    <scope>NUCLEOTIDE SEQUENCE</scope>
    <source>
        <tissue evidence="1">Shoot tip</tissue>
    </source>
</reference>